<dbReference type="Gene3D" id="2.130.10.10">
    <property type="entry name" value="YVTN repeat-like/Quinoprotein amine dehydrogenase"/>
    <property type="match status" value="1"/>
</dbReference>
<dbReference type="EMBL" id="NBSK02000008">
    <property type="protein sequence ID" value="KAJ0193344.1"/>
    <property type="molecule type" value="Genomic_DNA"/>
</dbReference>
<dbReference type="OrthoDB" id="128867at2759"/>
<evidence type="ECO:0000313" key="5">
    <source>
        <dbReference type="EMBL" id="KAJ0193344.1"/>
    </source>
</evidence>
<reference evidence="5 6" key="1">
    <citation type="journal article" date="2017" name="Nat. Commun.">
        <title>Genome assembly with in vitro proximity ligation data and whole-genome triplication in lettuce.</title>
        <authorList>
            <person name="Reyes-Chin-Wo S."/>
            <person name="Wang Z."/>
            <person name="Yang X."/>
            <person name="Kozik A."/>
            <person name="Arikit S."/>
            <person name="Song C."/>
            <person name="Xia L."/>
            <person name="Froenicke L."/>
            <person name="Lavelle D.O."/>
            <person name="Truco M.J."/>
            <person name="Xia R."/>
            <person name="Zhu S."/>
            <person name="Xu C."/>
            <person name="Xu H."/>
            <person name="Xu X."/>
            <person name="Cox K."/>
            <person name="Korf I."/>
            <person name="Meyers B.C."/>
            <person name="Michelmore R.W."/>
        </authorList>
    </citation>
    <scope>NUCLEOTIDE SEQUENCE [LARGE SCALE GENOMIC DNA]</scope>
    <source>
        <strain evidence="6">cv. Salinas</strain>
        <tissue evidence="5">Seedlings</tissue>
    </source>
</reference>
<proteinExistence type="predicted"/>
<dbReference type="PANTHER" id="PTHR44472:SF1">
    <property type="entry name" value="DDB1 AND CUL4 ASSOCIATED FACTOR 4"/>
    <property type="match status" value="1"/>
</dbReference>
<name>A0A9R1X082_LACSA</name>
<comment type="caution">
    <text evidence="5">The sequence shown here is derived from an EMBL/GenBank/DDBJ whole genome shotgun (WGS) entry which is preliminary data.</text>
</comment>
<feature type="repeat" description="WD" evidence="3">
    <location>
        <begin position="419"/>
        <end position="450"/>
    </location>
</feature>
<dbReference type="Proteomes" id="UP000235145">
    <property type="component" value="Unassembled WGS sequence"/>
</dbReference>
<feature type="compositionally biased region" description="Low complexity" evidence="4">
    <location>
        <begin position="21"/>
        <end position="40"/>
    </location>
</feature>
<evidence type="ECO:0000256" key="2">
    <source>
        <dbReference type="ARBA" id="ARBA00022737"/>
    </source>
</evidence>
<dbReference type="PROSITE" id="PS50082">
    <property type="entry name" value="WD_REPEATS_2"/>
    <property type="match status" value="1"/>
</dbReference>
<gene>
    <name evidence="5" type="ORF">LSAT_V11C800431080</name>
</gene>
<evidence type="ECO:0000256" key="1">
    <source>
        <dbReference type="ARBA" id="ARBA00022574"/>
    </source>
</evidence>
<protein>
    <submittedName>
        <fullName evidence="5">Uncharacterized protein</fullName>
    </submittedName>
</protein>
<dbReference type="InterPro" id="IPR001680">
    <property type="entry name" value="WD40_rpt"/>
</dbReference>
<evidence type="ECO:0000256" key="4">
    <source>
        <dbReference type="SAM" id="MobiDB-lite"/>
    </source>
</evidence>
<keyword evidence="6" id="KW-1185">Reference proteome</keyword>
<dbReference type="InterPro" id="IPR036322">
    <property type="entry name" value="WD40_repeat_dom_sf"/>
</dbReference>
<dbReference type="AlphaFoldDB" id="A0A9R1X082"/>
<keyword evidence="2" id="KW-0677">Repeat</keyword>
<feature type="region of interest" description="Disordered" evidence="4">
    <location>
        <begin position="18"/>
        <end position="50"/>
    </location>
</feature>
<dbReference type="PANTHER" id="PTHR44472">
    <property type="entry name" value="DDB1- AND CUL4-ASSOCIATED FACTOR 4-RELATED"/>
    <property type="match status" value="1"/>
</dbReference>
<dbReference type="InterPro" id="IPR015943">
    <property type="entry name" value="WD40/YVTN_repeat-like_dom_sf"/>
</dbReference>
<sequence length="490" mass="54421">MPQDLPGFYYDAEKNRYFPVKSPIPGSSSRNSSSASTSAQKPPPKPSNKTKYAAKVVKMLHVRELCANSISCNKKKVNFQEQYQKIQTSKPIIWKYQGTQRIADAALEHICLDVQTPNGLIKTEILLTGGLNGTFCCYEVGSIGEHAINGLQCMPNLVHPMNIEKETASLKSPGLIWRPIGALVQMPSNVSCINLPRNYHSIDSSPSHALITTLGSESSGGSVYSMNISDPLEYDLGVAMLSRRIDEISRFKSTIWTSDSNGNQAVIGTNVGVALVNIDSGRKSWICRSKSDVLSLQFDSSGNNVLCGFRNGSIVNIDIRQKSQDFHDTNTILPRHQIPLPSRGQKREKQWFELRGNIHQSRTISMPSSVSCLAGLKTYDDYFLASSMDGTIRLYDHRFRGALVQFYEGHVNSHTRIQIGVDPSERFFMSGGEDLCLRVWSIKSGEMLYEDKFMKSVATSVCWPLTRCGNRFGGGAWLGSQEGMFYVNTI</sequence>
<keyword evidence="1 3" id="KW-0853">WD repeat</keyword>
<accession>A0A9R1X082</accession>
<evidence type="ECO:0000313" key="6">
    <source>
        <dbReference type="Proteomes" id="UP000235145"/>
    </source>
</evidence>
<dbReference type="Pfam" id="PF00400">
    <property type="entry name" value="WD40"/>
    <property type="match status" value="2"/>
</dbReference>
<dbReference type="InterPro" id="IPR052254">
    <property type="entry name" value="CUL4-DDB1_E3_ligase_receptor"/>
</dbReference>
<dbReference type="SMART" id="SM00320">
    <property type="entry name" value="WD40"/>
    <property type="match status" value="3"/>
</dbReference>
<dbReference type="SUPFAM" id="SSF50978">
    <property type="entry name" value="WD40 repeat-like"/>
    <property type="match status" value="1"/>
</dbReference>
<organism evidence="5 6">
    <name type="scientific">Lactuca sativa</name>
    <name type="common">Garden lettuce</name>
    <dbReference type="NCBI Taxonomy" id="4236"/>
    <lineage>
        <taxon>Eukaryota</taxon>
        <taxon>Viridiplantae</taxon>
        <taxon>Streptophyta</taxon>
        <taxon>Embryophyta</taxon>
        <taxon>Tracheophyta</taxon>
        <taxon>Spermatophyta</taxon>
        <taxon>Magnoliopsida</taxon>
        <taxon>eudicotyledons</taxon>
        <taxon>Gunneridae</taxon>
        <taxon>Pentapetalae</taxon>
        <taxon>asterids</taxon>
        <taxon>campanulids</taxon>
        <taxon>Asterales</taxon>
        <taxon>Asteraceae</taxon>
        <taxon>Cichorioideae</taxon>
        <taxon>Cichorieae</taxon>
        <taxon>Lactucinae</taxon>
        <taxon>Lactuca</taxon>
    </lineage>
</organism>
<evidence type="ECO:0000256" key="3">
    <source>
        <dbReference type="PROSITE-ProRule" id="PRU00221"/>
    </source>
</evidence>